<comment type="caution">
    <text evidence="1">The sequence shown here is derived from an EMBL/GenBank/DDBJ whole genome shotgun (WGS) entry which is preliminary data.</text>
</comment>
<evidence type="ECO:0000313" key="2">
    <source>
        <dbReference type="Proteomes" id="UP000265930"/>
    </source>
</evidence>
<gene>
    <name evidence="1" type="ORF">D2A34_06070</name>
</gene>
<organism evidence="1 2">
    <name type="scientific">Clostridium chromiireducens</name>
    <dbReference type="NCBI Taxonomy" id="225345"/>
    <lineage>
        <taxon>Bacteria</taxon>
        <taxon>Bacillati</taxon>
        <taxon>Bacillota</taxon>
        <taxon>Clostridia</taxon>
        <taxon>Eubacteriales</taxon>
        <taxon>Clostridiaceae</taxon>
        <taxon>Clostridium</taxon>
    </lineage>
</organism>
<evidence type="ECO:0008006" key="3">
    <source>
        <dbReference type="Google" id="ProtNLM"/>
    </source>
</evidence>
<dbReference type="Proteomes" id="UP000265930">
    <property type="component" value="Unassembled WGS sequence"/>
</dbReference>
<dbReference type="EMBL" id="QXDJ01000002">
    <property type="protein sequence ID" value="RII34778.1"/>
    <property type="molecule type" value="Genomic_DNA"/>
</dbReference>
<protein>
    <recommendedName>
        <fullName evidence="3">DUF86 domain-containing protein</fullName>
    </recommendedName>
</protein>
<name>A0A399IP15_9CLOT</name>
<sequence>MNKERLKKLLYDLDTTTKDLNKSLELVKKYSDNVELKSEFSNSLKYKYLSLFIIYEDFISMLLKEYNLYEIGMSIDKAIKKLNYAGYLTNKYSDFLHSARLIRNKIGHRYKQLSVESIIKFLEDNKEIFGEIHELIKSYLNVTTYEIKKNKNVLCENREENINKIA</sequence>
<accession>A0A399IP15</accession>
<evidence type="ECO:0000313" key="1">
    <source>
        <dbReference type="EMBL" id="RII34778.1"/>
    </source>
</evidence>
<dbReference type="AlphaFoldDB" id="A0A399IP15"/>
<proteinExistence type="predicted"/>
<dbReference type="RefSeq" id="WP_119366037.1">
    <property type="nucleotide sequence ID" value="NZ_QXDJ01000002.1"/>
</dbReference>
<reference evidence="1 2" key="1">
    <citation type="submission" date="2018-08" db="EMBL/GenBank/DDBJ databases">
        <title>Genome of Clostridium chromiireducens C1, DSM12136.</title>
        <authorList>
            <person name="Xing M."/>
            <person name="Wei Y."/>
            <person name="Ang E.L."/>
            <person name="Zhao H."/>
            <person name="Zhang Y."/>
        </authorList>
    </citation>
    <scope>NUCLEOTIDE SEQUENCE [LARGE SCALE GENOMIC DNA]</scope>
    <source>
        <strain evidence="1 2">C1</strain>
    </source>
</reference>